<dbReference type="PROSITE" id="PS51233">
    <property type="entry name" value="VWFD"/>
    <property type="match status" value="1"/>
</dbReference>
<feature type="disulfide bond" evidence="6">
    <location>
        <begin position="573"/>
        <end position="625"/>
    </location>
</feature>
<evidence type="ECO:0000313" key="11">
    <source>
        <dbReference type="EMBL" id="KAL0968827.1"/>
    </source>
</evidence>
<comment type="caution">
    <text evidence="6">Lacks conserved residue(s) required for the propagation of feature annotation.</text>
</comment>
<dbReference type="Pfam" id="PF08742">
    <property type="entry name" value="C8"/>
    <property type="match status" value="1"/>
</dbReference>
<keyword evidence="5" id="KW-0325">Glycoprotein</keyword>
<dbReference type="PANTHER" id="PTHR11339">
    <property type="entry name" value="EXTRACELLULAR MATRIX GLYCOPROTEIN RELATED"/>
    <property type="match status" value="1"/>
</dbReference>
<comment type="subcellular location">
    <subcellularLocation>
        <location evidence="1">Secreted</location>
    </subcellularLocation>
</comment>
<dbReference type="InterPro" id="IPR006207">
    <property type="entry name" value="Cys_knot_C"/>
</dbReference>
<feature type="domain" description="CTCK" evidence="8">
    <location>
        <begin position="539"/>
        <end position="631"/>
    </location>
</feature>
<name>A0ABD0WYQ8_UMBPY</name>
<evidence type="ECO:0000259" key="8">
    <source>
        <dbReference type="PROSITE" id="PS01225"/>
    </source>
</evidence>
<evidence type="ECO:0000256" key="4">
    <source>
        <dbReference type="ARBA" id="ARBA00023157"/>
    </source>
</evidence>
<dbReference type="PROSITE" id="PS01208">
    <property type="entry name" value="VWFC_1"/>
    <property type="match status" value="1"/>
</dbReference>
<dbReference type="Pfam" id="PF00094">
    <property type="entry name" value="VWD"/>
    <property type="match status" value="1"/>
</dbReference>
<dbReference type="Gene3D" id="2.10.25.10">
    <property type="entry name" value="Laminin"/>
    <property type="match status" value="1"/>
</dbReference>
<dbReference type="InterPro" id="IPR001846">
    <property type="entry name" value="VWF_type-D"/>
</dbReference>
<dbReference type="Proteomes" id="UP001557470">
    <property type="component" value="Unassembled WGS sequence"/>
</dbReference>
<comment type="caution">
    <text evidence="11">The sequence shown here is derived from an EMBL/GenBank/DDBJ whole genome shotgun (WGS) entry which is preliminary data.</text>
</comment>
<dbReference type="SUPFAM" id="SSF57567">
    <property type="entry name" value="Serine protease inhibitors"/>
    <property type="match status" value="1"/>
</dbReference>
<protein>
    <recommendedName>
        <fullName evidence="13">Intestinal mucin-like protein</fullName>
    </recommendedName>
</protein>
<feature type="domain" description="VWFC" evidence="9">
    <location>
        <begin position="372"/>
        <end position="439"/>
    </location>
</feature>
<dbReference type="InterPro" id="IPR014853">
    <property type="entry name" value="VWF/SSPO/ZAN-like_Cys-rich_dom"/>
</dbReference>
<organism evidence="11 12">
    <name type="scientific">Umbra pygmaea</name>
    <name type="common">Eastern mudminnow</name>
    <dbReference type="NCBI Taxonomy" id="75934"/>
    <lineage>
        <taxon>Eukaryota</taxon>
        <taxon>Metazoa</taxon>
        <taxon>Chordata</taxon>
        <taxon>Craniata</taxon>
        <taxon>Vertebrata</taxon>
        <taxon>Euteleostomi</taxon>
        <taxon>Actinopterygii</taxon>
        <taxon>Neopterygii</taxon>
        <taxon>Teleostei</taxon>
        <taxon>Protacanthopterygii</taxon>
        <taxon>Esociformes</taxon>
        <taxon>Umbridae</taxon>
        <taxon>Umbra</taxon>
    </lineage>
</organism>
<dbReference type="InterPro" id="IPR050780">
    <property type="entry name" value="Mucin_vWF_Thrombospondin_sf"/>
</dbReference>
<dbReference type="PROSITE" id="PS50184">
    <property type="entry name" value="VWFC_2"/>
    <property type="match status" value="1"/>
</dbReference>
<reference evidence="11 12" key="1">
    <citation type="submission" date="2024-06" db="EMBL/GenBank/DDBJ databases">
        <authorList>
            <person name="Pan Q."/>
            <person name="Wen M."/>
            <person name="Jouanno E."/>
            <person name="Zahm M."/>
            <person name="Klopp C."/>
            <person name="Cabau C."/>
            <person name="Louis A."/>
            <person name="Berthelot C."/>
            <person name="Parey E."/>
            <person name="Roest Crollius H."/>
            <person name="Montfort J."/>
            <person name="Robinson-Rechavi M."/>
            <person name="Bouchez O."/>
            <person name="Lampietro C."/>
            <person name="Lopez Roques C."/>
            <person name="Donnadieu C."/>
            <person name="Postlethwait J."/>
            <person name="Bobe J."/>
            <person name="Verreycken H."/>
            <person name="Guiguen Y."/>
        </authorList>
    </citation>
    <scope>NUCLEOTIDE SEQUENCE [LARGE SCALE GENOMIC DNA]</scope>
    <source>
        <strain evidence="11">Up_M1</strain>
        <tissue evidence="11">Testis</tissue>
    </source>
</reference>
<dbReference type="Pfam" id="PF00007">
    <property type="entry name" value="Cys_knot"/>
    <property type="match status" value="1"/>
</dbReference>
<evidence type="ECO:0000259" key="9">
    <source>
        <dbReference type="PROSITE" id="PS50184"/>
    </source>
</evidence>
<keyword evidence="4 6" id="KW-1015">Disulfide bond</keyword>
<evidence type="ECO:0000313" key="12">
    <source>
        <dbReference type="Proteomes" id="UP001557470"/>
    </source>
</evidence>
<keyword evidence="12" id="KW-1185">Reference proteome</keyword>
<keyword evidence="2" id="KW-0964">Secreted</keyword>
<dbReference type="PANTHER" id="PTHR11339:SF371">
    <property type="entry name" value="MUCIN-2"/>
    <property type="match status" value="1"/>
</dbReference>
<dbReference type="InterPro" id="IPR006208">
    <property type="entry name" value="Glyco_hormone_CN"/>
</dbReference>
<evidence type="ECO:0000256" key="1">
    <source>
        <dbReference type="ARBA" id="ARBA00004613"/>
    </source>
</evidence>
<dbReference type="InterPro" id="IPR036084">
    <property type="entry name" value="Ser_inhib-like_sf"/>
</dbReference>
<dbReference type="SMART" id="SM00832">
    <property type="entry name" value="C8"/>
    <property type="match status" value="1"/>
</dbReference>
<evidence type="ECO:0000256" key="5">
    <source>
        <dbReference type="ARBA" id="ARBA00023180"/>
    </source>
</evidence>
<dbReference type="EMBL" id="JAGEUA010000008">
    <property type="protein sequence ID" value="KAL0968827.1"/>
    <property type="molecule type" value="Genomic_DNA"/>
</dbReference>
<dbReference type="SMART" id="SM00041">
    <property type="entry name" value="CT"/>
    <property type="match status" value="1"/>
</dbReference>
<evidence type="ECO:0000256" key="2">
    <source>
        <dbReference type="ARBA" id="ARBA00022525"/>
    </source>
</evidence>
<feature type="domain" description="VWFD" evidence="10">
    <location>
        <begin position="27"/>
        <end position="208"/>
    </location>
</feature>
<evidence type="ECO:0000256" key="3">
    <source>
        <dbReference type="ARBA" id="ARBA00022737"/>
    </source>
</evidence>
<dbReference type="PROSITE" id="PS01185">
    <property type="entry name" value="CTCK_1"/>
    <property type="match status" value="1"/>
</dbReference>
<dbReference type="PROSITE" id="PS01225">
    <property type="entry name" value="CTCK_2"/>
    <property type="match status" value="1"/>
</dbReference>
<keyword evidence="3" id="KW-0677">Repeat</keyword>
<feature type="compositionally biased region" description="Pro residues" evidence="7">
    <location>
        <begin position="208"/>
        <end position="223"/>
    </location>
</feature>
<sequence>MPVCENGYPAVKVYDESGCCFHYECECICSGWGDPHYVTFDGQYYSFQKNCTYVLVKEIVPRYNFSVNIDNYNCDATGHVTCPLSLFVYYKSYTIVLTPKTAKTPTNLVLINGTQIFPTYSNTDFKITSTGVQLLLTIPAIQAQVMFKSLQFSISLPDSLFHNNTQGHCGTCNNDTNNDCRAPTGQILPCPEMAPTWQVNDTNKPYCNTPPPPPPPPHPTSPPTPCLPEKTQICNIILSPVFEPCYNVIPPKAFFEACKYDVCNMQNKSIGCSSLEAYATMCTNHGVCIDWRPSTSGQCDHQCPATKVYMACGPATQPTCNSGYNEKYIQPSQGVEQNQNVTFTEVAEGCFCPKGTVLFNTYSDTCVPNCGCTGPDGNPKPFGDSWRSNCLDCNCNADTMSVLCSPVTCPIQQSVTCNNGEVLVNKTVDCCQQNTCVCDTSHCPKPEPCPIGTQLVVTASSCCPIYSCENKPVCVYNNTEYPPGAIWSPPNNSCLTYECKQNGNQYKPVPSTVQCPVFNPANCIPGTERTDAKGCCETCTPSVCALQKNTTFLQIDGCKSVKPVELSACGGSCGTYSMYSAMKNGLMHSCSCCLEMSTSERKVEMVCSNGKKTTQTYIYIDKCGCSVTECDHDNDKNRVFLCEKQK</sequence>
<dbReference type="SMART" id="SM00216">
    <property type="entry name" value="VWD"/>
    <property type="match status" value="1"/>
</dbReference>
<dbReference type="AlphaFoldDB" id="A0ABD0WYQ8"/>
<evidence type="ECO:0008006" key="13">
    <source>
        <dbReference type="Google" id="ProtNLM"/>
    </source>
</evidence>
<evidence type="ECO:0000256" key="7">
    <source>
        <dbReference type="SAM" id="MobiDB-lite"/>
    </source>
</evidence>
<feature type="region of interest" description="Disordered" evidence="7">
    <location>
        <begin position="202"/>
        <end position="223"/>
    </location>
</feature>
<proteinExistence type="predicted"/>
<dbReference type="GO" id="GO:0005576">
    <property type="term" value="C:extracellular region"/>
    <property type="evidence" value="ECO:0007669"/>
    <property type="project" value="UniProtKB-SubCell"/>
</dbReference>
<evidence type="ECO:0000259" key="10">
    <source>
        <dbReference type="PROSITE" id="PS51233"/>
    </source>
</evidence>
<feature type="disulfide bond" evidence="6">
    <location>
        <begin position="558"/>
        <end position="607"/>
    </location>
</feature>
<gene>
    <name evidence="11" type="ORF">UPYG_G00272410</name>
</gene>
<dbReference type="SMART" id="SM00214">
    <property type="entry name" value="VWC"/>
    <property type="match status" value="2"/>
</dbReference>
<feature type="disulfide bond" evidence="6">
    <location>
        <begin position="569"/>
        <end position="623"/>
    </location>
</feature>
<dbReference type="InterPro" id="IPR001007">
    <property type="entry name" value="VWF_dom"/>
</dbReference>
<accession>A0ABD0WYQ8</accession>
<evidence type="ECO:0000256" key="6">
    <source>
        <dbReference type="PROSITE-ProRule" id="PRU00039"/>
    </source>
</evidence>